<protein>
    <recommendedName>
        <fullName evidence="3">Zinc finger PHD-type domain-containing protein</fullName>
    </recommendedName>
</protein>
<dbReference type="AlphaFoldDB" id="A0A8J9VM01"/>
<evidence type="ECO:0000313" key="2">
    <source>
        <dbReference type="Proteomes" id="UP000838878"/>
    </source>
</evidence>
<dbReference type="EMBL" id="OV170223">
    <property type="protein sequence ID" value="CAH0722350.1"/>
    <property type="molecule type" value="Genomic_DNA"/>
</dbReference>
<evidence type="ECO:0008006" key="3">
    <source>
        <dbReference type="Google" id="ProtNLM"/>
    </source>
</evidence>
<keyword evidence="2" id="KW-1185">Reference proteome</keyword>
<accession>A0A8J9VM01</accession>
<organism evidence="1 2">
    <name type="scientific">Brenthis ino</name>
    <name type="common">lesser marbled fritillary</name>
    <dbReference type="NCBI Taxonomy" id="405034"/>
    <lineage>
        <taxon>Eukaryota</taxon>
        <taxon>Metazoa</taxon>
        <taxon>Ecdysozoa</taxon>
        <taxon>Arthropoda</taxon>
        <taxon>Hexapoda</taxon>
        <taxon>Insecta</taxon>
        <taxon>Pterygota</taxon>
        <taxon>Neoptera</taxon>
        <taxon>Endopterygota</taxon>
        <taxon>Lepidoptera</taxon>
        <taxon>Glossata</taxon>
        <taxon>Ditrysia</taxon>
        <taxon>Papilionoidea</taxon>
        <taxon>Nymphalidae</taxon>
        <taxon>Heliconiinae</taxon>
        <taxon>Argynnini</taxon>
        <taxon>Brenthis</taxon>
    </lineage>
</organism>
<evidence type="ECO:0000313" key="1">
    <source>
        <dbReference type="EMBL" id="CAH0722350.1"/>
    </source>
</evidence>
<sequence>MFSCAGCKQSLPKKEFISCSKCKLKYDLQCANLSSKEFKQLEPQFKNVWKCPECRSKEPKIDNTNTPVRSSTINASCSKLSCNDSMELSNITLRKKHSKSSPDAASNEYITVETLRDMLKLELANT</sequence>
<dbReference type="OrthoDB" id="7462460at2759"/>
<proteinExistence type="predicted"/>
<name>A0A8J9VM01_9NEOP</name>
<dbReference type="InterPro" id="IPR011011">
    <property type="entry name" value="Znf_FYVE_PHD"/>
</dbReference>
<dbReference type="Gene3D" id="3.30.40.10">
    <property type="entry name" value="Zinc/RING finger domain, C3HC4 (zinc finger)"/>
    <property type="match status" value="1"/>
</dbReference>
<gene>
    <name evidence="1" type="ORF">BINO364_LOCUS8324</name>
</gene>
<dbReference type="Proteomes" id="UP000838878">
    <property type="component" value="Chromosome 3"/>
</dbReference>
<reference evidence="1" key="1">
    <citation type="submission" date="2021-12" db="EMBL/GenBank/DDBJ databases">
        <authorList>
            <person name="Martin H S."/>
        </authorList>
    </citation>
    <scope>NUCLEOTIDE SEQUENCE</scope>
</reference>
<feature type="non-terminal residue" evidence="1">
    <location>
        <position position="126"/>
    </location>
</feature>
<dbReference type="InterPro" id="IPR013083">
    <property type="entry name" value="Znf_RING/FYVE/PHD"/>
</dbReference>
<dbReference type="SUPFAM" id="SSF57903">
    <property type="entry name" value="FYVE/PHD zinc finger"/>
    <property type="match status" value="1"/>
</dbReference>